<dbReference type="OrthoDB" id="5298605at2"/>
<dbReference type="PANTHER" id="PTHR34138:SF1">
    <property type="entry name" value="CELL SHAPE-DETERMINING PROTEIN MREC"/>
    <property type="match status" value="1"/>
</dbReference>
<evidence type="ECO:0000256" key="6">
    <source>
        <dbReference type="SAM" id="Coils"/>
    </source>
</evidence>
<dbReference type="InterPro" id="IPR042177">
    <property type="entry name" value="Cell/Rod_1"/>
</dbReference>
<dbReference type="AlphaFoldDB" id="A0A2K9NQE7"/>
<dbReference type="Gene3D" id="2.40.10.350">
    <property type="entry name" value="Rod shape-determining protein MreC, domain 2"/>
    <property type="match status" value="1"/>
</dbReference>
<evidence type="ECO:0000256" key="1">
    <source>
        <dbReference type="ARBA" id="ARBA00009369"/>
    </source>
</evidence>
<keyword evidence="3 5" id="KW-0133">Cell shape</keyword>
<dbReference type="KEGG" id="bsto:C0V70_02510"/>
<dbReference type="InterPro" id="IPR042175">
    <property type="entry name" value="Cell/Rod_MreC_2"/>
</dbReference>
<comment type="function">
    <text evidence="5">Involved in formation and maintenance of cell shape.</text>
</comment>
<evidence type="ECO:0000256" key="2">
    <source>
        <dbReference type="ARBA" id="ARBA00013855"/>
    </source>
</evidence>
<sequence length="308" mass="35026">MVFPINIYGVNHLRLSDSEERKTKIVINSIILAISLYGMSQRDYVFQKTSIAERVIIDLMAPVQSFVTGIQEGMSSYVEHYVANLNASKENKVLKNKISDLQNEVFSYQEAVKESDRLRELINYGEQLERKKIVARVVSWDSADDYKVIRINKGVKHGVKLHSVVVSAEGLVGYVYRLTAHFADVITILDANNRVDGVVERLRSHGVVEGYSRGRCIMKYVNRTEPIILNDIVLTAGLGNVYPKGLKIGYISRIERESYGITQHVEITPIVNFSKLEEVLVLVQEQEEDKQLEWKALDQEPEAGEIKR</sequence>
<evidence type="ECO:0000259" key="7">
    <source>
        <dbReference type="Pfam" id="PF04085"/>
    </source>
</evidence>
<evidence type="ECO:0000256" key="5">
    <source>
        <dbReference type="PIRNR" id="PIRNR038471"/>
    </source>
</evidence>
<reference evidence="8 9" key="1">
    <citation type="submission" date="2018-01" db="EMBL/GenBank/DDBJ databases">
        <title>Complete genome sequence of Bacteriovorax stolpii DSM12778.</title>
        <authorList>
            <person name="Tang B."/>
            <person name="Chang J."/>
        </authorList>
    </citation>
    <scope>NUCLEOTIDE SEQUENCE [LARGE SCALE GENOMIC DNA]</scope>
    <source>
        <strain evidence="8 9">DSM 12778</strain>
    </source>
</reference>
<gene>
    <name evidence="8" type="primary">mreC</name>
    <name evidence="8" type="ORF">C0V70_02510</name>
</gene>
<evidence type="ECO:0000256" key="3">
    <source>
        <dbReference type="ARBA" id="ARBA00022960"/>
    </source>
</evidence>
<feature type="domain" description="Rod shape-determining protein MreC beta-barrel core" evidence="7">
    <location>
        <begin position="137"/>
        <end position="282"/>
    </location>
</feature>
<dbReference type="GO" id="GO:0005886">
    <property type="term" value="C:plasma membrane"/>
    <property type="evidence" value="ECO:0007669"/>
    <property type="project" value="TreeGrafter"/>
</dbReference>
<dbReference type="Pfam" id="PF04085">
    <property type="entry name" value="MreC"/>
    <property type="match status" value="1"/>
</dbReference>
<dbReference type="InterPro" id="IPR007221">
    <property type="entry name" value="MreC"/>
</dbReference>
<feature type="coiled-coil region" evidence="6">
    <location>
        <begin position="84"/>
        <end position="111"/>
    </location>
</feature>
<protein>
    <recommendedName>
        <fullName evidence="2 5">Cell shape-determining protein MreC</fullName>
    </recommendedName>
    <alternativeName>
        <fullName evidence="4 5">Cell shape protein MreC</fullName>
    </alternativeName>
</protein>
<dbReference type="Gene3D" id="2.40.10.340">
    <property type="entry name" value="Rod shape-determining protein MreC, domain 1"/>
    <property type="match status" value="1"/>
</dbReference>
<evidence type="ECO:0000313" key="9">
    <source>
        <dbReference type="Proteomes" id="UP000235584"/>
    </source>
</evidence>
<accession>A0A2K9NQE7</accession>
<proteinExistence type="inferred from homology"/>
<dbReference type="PANTHER" id="PTHR34138">
    <property type="entry name" value="CELL SHAPE-DETERMINING PROTEIN MREC"/>
    <property type="match status" value="1"/>
</dbReference>
<dbReference type="NCBIfam" id="TIGR00219">
    <property type="entry name" value="mreC"/>
    <property type="match status" value="1"/>
</dbReference>
<evidence type="ECO:0000256" key="4">
    <source>
        <dbReference type="ARBA" id="ARBA00032089"/>
    </source>
</evidence>
<dbReference type="GO" id="GO:0008360">
    <property type="term" value="P:regulation of cell shape"/>
    <property type="evidence" value="ECO:0007669"/>
    <property type="project" value="UniProtKB-KW"/>
</dbReference>
<evidence type="ECO:0000313" key="8">
    <source>
        <dbReference type="EMBL" id="AUN96994.1"/>
    </source>
</evidence>
<name>A0A2K9NQE7_BACTC</name>
<keyword evidence="9" id="KW-1185">Reference proteome</keyword>
<comment type="similarity">
    <text evidence="1 5">Belongs to the MreC family.</text>
</comment>
<dbReference type="InterPro" id="IPR055342">
    <property type="entry name" value="MreC_beta-barrel_core"/>
</dbReference>
<organism evidence="8 9">
    <name type="scientific">Bacteriovorax stolpii</name>
    <name type="common">Bdellovibrio stolpii</name>
    <dbReference type="NCBI Taxonomy" id="960"/>
    <lineage>
        <taxon>Bacteria</taxon>
        <taxon>Pseudomonadati</taxon>
        <taxon>Bdellovibrionota</taxon>
        <taxon>Bacteriovoracia</taxon>
        <taxon>Bacteriovoracales</taxon>
        <taxon>Bacteriovoracaceae</taxon>
        <taxon>Bacteriovorax</taxon>
    </lineage>
</organism>
<dbReference type="Proteomes" id="UP000235584">
    <property type="component" value="Chromosome"/>
</dbReference>
<keyword evidence="6" id="KW-0175">Coiled coil</keyword>
<dbReference type="EMBL" id="CP025704">
    <property type="protein sequence ID" value="AUN96994.1"/>
    <property type="molecule type" value="Genomic_DNA"/>
</dbReference>
<dbReference type="PIRSF" id="PIRSF038471">
    <property type="entry name" value="MreC"/>
    <property type="match status" value="1"/>
</dbReference>